<dbReference type="Pfam" id="PF00202">
    <property type="entry name" value="Aminotran_3"/>
    <property type="match status" value="1"/>
</dbReference>
<dbReference type="Gene3D" id="3.40.640.10">
    <property type="entry name" value="Type I PLP-dependent aspartate aminotransferase-like (Major domain)"/>
    <property type="match status" value="1"/>
</dbReference>
<protein>
    <submittedName>
        <fullName evidence="7">Diaminobutyrate--2-oxoglutarate aminotransferase</fullName>
        <ecNumber evidence="7">2.6.1.76</ecNumber>
    </submittedName>
</protein>
<keyword evidence="4 7" id="KW-0808">Transferase</keyword>
<dbReference type="CDD" id="cd00610">
    <property type="entry name" value="OAT_like"/>
    <property type="match status" value="1"/>
</dbReference>
<name>A0A8H2NRF2_PSEFL</name>
<comment type="caution">
    <text evidence="7">The sequence shown here is derived from an EMBL/GenBank/DDBJ whole genome shotgun (WGS) entry which is preliminary data.</text>
</comment>
<evidence type="ECO:0000313" key="7">
    <source>
        <dbReference type="EMBL" id="VVO95367.1"/>
    </source>
</evidence>
<dbReference type="NCBIfam" id="TIGR00709">
    <property type="entry name" value="dat"/>
    <property type="match status" value="1"/>
</dbReference>
<evidence type="ECO:0000256" key="4">
    <source>
        <dbReference type="ARBA" id="ARBA00022679"/>
    </source>
</evidence>
<dbReference type="EMBL" id="CABVIE010000007">
    <property type="protein sequence ID" value="VVO95367.1"/>
    <property type="molecule type" value="Genomic_DNA"/>
</dbReference>
<evidence type="ECO:0000256" key="6">
    <source>
        <dbReference type="RuleBase" id="RU003560"/>
    </source>
</evidence>
<evidence type="ECO:0000313" key="8">
    <source>
        <dbReference type="Proteomes" id="UP000325723"/>
    </source>
</evidence>
<gene>
    <name evidence="7" type="primary">dat_1</name>
    <name evidence="7" type="ORF">PS900_02554</name>
</gene>
<dbReference type="Gene3D" id="3.90.1150.10">
    <property type="entry name" value="Aspartate Aminotransferase, domain 1"/>
    <property type="match status" value="1"/>
</dbReference>
<dbReference type="InterPro" id="IPR005814">
    <property type="entry name" value="Aminotrans_3"/>
</dbReference>
<dbReference type="PANTHER" id="PTHR43552:SF1">
    <property type="entry name" value="DIAMINOBUTYRATE--2-OXOGLUTARATE AMINOTRANSFERASE"/>
    <property type="match status" value="1"/>
</dbReference>
<accession>A0A8H2NRF2</accession>
<comment type="similarity">
    <text evidence="2 6">Belongs to the class-III pyridoxal-phosphate-dependent aminotransferase family.</text>
</comment>
<dbReference type="GO" id="GO:0030170">
    <property type="term" value="F:pyridoxal phosphate binding"/>
    <property type="evidence" value="ECO:0007669"/>
    <property type="project" value="InterPro"/>
</dbReference>
<dbReference type="InterPro" id="IPR015424">
    <property type="entry name" value="PyrdxlP-dep_Trfase"/>
</dbReference>
<dbReference type="GO" id="GO:0045303">
    <property type="term" value="F:diaminobutyrate-2-oxoglutarate transaminase activity"/>
    <property type="evidence" value="ECO:0007669"/>
    <property type="project" value="UniProtKB-EC"/>
</dbReference>
<dbReference type="InterPro" id="IPR004637">
    <property type="entry name" value="Dat"/>
</dbReference>
<dbReference type="PANTHER" id="PTHR43552">
    <property type="entry name" value="DIAMINOBUTYRATE--2-OXOGLUTARATE AMINOTRANSFERASE"/>
    <property type="match status" value="1"/>
</dbReference>
<dbReference type="EC" id="2.6.1.76" evidence="7"/>
<proteinExistence type="inferred from homology"/>
<evidence type="ECO:0000256" key="1">
    <source>
        <dbReference type="ARBA" id="ARBA00001933"/>
    </source>
</evidence>
<evidence type="ECO:0000256" key="5">
    <source>
        <dbReference type="ARBA" id="ARBA00022898"/>
    </source>
</evidence>
<keyword evidence="5 6" id="KW-0663">Pyridoxal phosphate</keyword>
<dbReference type="InterPro" id="IPR015421">
    <property type="entry name" value="PyrdxlP-dep_Trfase_major"/>
</dbReference>
<comment type="cofactor">
    <cofactor evidence="1">
        <name>pyridoxal 5'-phosphate</name>
        <dbReference type="ChEBI" id="CHEBI:597326"/>
    </cofactor>
</comment>
<evidence type="ECO:0000256" key="2">
    <source>
        <dbReference type="ARBA" id="ARBA00008954"/>
    </source>
</evidence>
<dbReference type="Proteomes" id="UP000325723">
    <property type="component" value="Unassembled WGS sequence"/>
</dbReference>
<dbReference type="InterPro" id="IPR049704">
    <property type="entry name" value="Aminotrans_3_PPA_site"/>
</dbReference>
<reference evidence="7 8" key="1">
    <citation type="submission" date="2019-09" db="EMBL/GenBank/DDBJ databases">
        <authorList>
            <person name="Chandra G."/>
            <person name="Truman W A."/>
        </authorList>
    </citation>
    <scope>NUCLEOTIDE SEQUENCE [LARGE SCALE GENOMIC DNA]</scope>
    <source>
        <strain evidence="7">PS900</strain>
    </source>
</reference>
<evidence type="ECO:0000256" key="3">
    <source>
        <dbReference type="ARBA" id="ARBA00022576"/>
    </source>
</evidence>
<dbReference type="RefSeq" id="WP_224789071.1">
    <property type="nucleotide sequence ID" value="NZ_CABVIE010000007.1"/>
</dbReference>
<sequence length="459" mass="49891">MSIDTIEYFSSRESNARTYARNIQRIFTHGALAQVQDSDGRYYIDCLACAGALPLGHNHPFVQERVIGFLQSGQLQQALDLATPAKFHFMNELFAALPAGFAKQAKLQFCGPTGADAVEAALKLFKTATGRRPVLVFQGAYHGMSHGTLGMMGNLAPKQAISGMPAEIQFLPYPYTYRSPFGAQVDALETERLSLAFLESVLSDPESGVCKPAMVLLEAIQGEGGCIPASANWLRQVREITQRHQVPLVIDEIQTGIGRSGDMFAFEHAGITPDAIILSKAVGGGYPLSLLVYLEKYDQWKPGAHAGTFRGNQIALVSGAATLEFIRREHLLEYVREVGELLHQGLLELKDRFPCIGDVRGRGLMLGMELIEPNVTPDALGHPPAAGALASEVKKTCLDEGLIIESGGRQGAVLRFLAPLVITPDEVREIIERLSRALARHAPAKTMDRTHKVAVEVQA</sequence>
<dbReference type="SUPFAM" id="SSF53383">
    <property type="entry name" value="PLP-dependent transferases"/>
    <property type="match status" value="1"/>
</dbReference>
<dbReference type="InterPro" id="IPR015422">
    <property type="entry name" value="PyrdxlP-dep_Trfase_small"/>
</dbReference>
<dbReference type="AlphaFoldDB" id="A0A8H2NRF2"/>
<dbReference type="PROSITE" id="PS00600">
    <property type="entry name" value="AA_TRANSFER_CLASS_3"/>
    <property type="match status" value="1"/>
</dbReference>
<keyword evidence="3 7" id="KW-0032">Aminotransferase</keyword>
<organism evidence="7 8">
    <name type="scientific">Pseudomonas fluorescens</name>
    <dbReference type="NCBI Taxonomy" id="294"/>
    <lineage>
        <taxon>Bacteria</taxon>
        <taxon>Pseudomonadati</taxon>
        <taxon>Pseudomonadota</taxon>
        <taxon>Gammaproteobacteria</taxon>
        <taxon>Pseudomonadales</taxon>
        <taxon>Pseudomonadaceae</taxon>
        <taxon>Pseudomonas</taxon>
    </lineage>
</organism>